<evidence type="ECO:0000313" key="2">
    <source>
        <dbReference type="EMBL" id="CAD6446745.1"/>
    </source>
</evidence>
<feature type="compositionally biased region" description="Basic and acidic residues" evidence="1">
    <location>
        <begin position="109"/>
        <end position="121"/>
    </location>
</feature>
<name>A0A8H2ZUE7_9HELO</name>
<keyword evidence="3" id="KW-1185">Reference proteome</keyword>
<proteinExistence type="predicted"/>
<dbReference type="OrthoDB" id="3545472at2759"/>
<sequence length="407" mass="43970">MSSPPPLSSGNGNSESTFPGVPGRSFETANSTMRHSDSIVPFMQSSSSSSQATPSPTVSSSSLVSSQATSISSFASTSTMGQKAEPSVEPSISAANSTTPANPSSIDTSNKKSDEDKKREMSGALGQAGTSGRAKRTRTVLNTAEGAEQISGELNEINIIYNTGDSIGKRMTRAVKAKSDTVKHGAESASANSSQAYTMPAPNGNGKGTGDTLSNVNREPTKGASKPKRNKKLVNGEATDEQLLPNAKRQKTKAQSRQPVESKKVVPCGDAQFLWLKFQSKEVKKQASYKDLVGTSGKVKSDKYVKKEILGEKVSVPVGACFEPQKIENPEPLSNKEQARRQKTFSFKVYFPPEFGRFFSQGAVEYIHYNLDTTSHENLKLMEKIKTSMAEAKKKGEKFWFETMEDF</sequence>
<dbReference type="EMBL" id="CAJHIA010000021">
    <property type="protein sequence ID" value="CAD6446745.1"/>
    <property type="molecule type" value="Genomic_DNA"/>
</dbReference>
<feature type="compositionally biased region" description="Low complexity" evidence="1">
    <location>
        <begin position="38"/>
        <end position="79"/>
    </location>
</feature>
<gene>
    <name evidence="2" type="ORF">SCLTRI_LOCUS6537</name>
</gene>
<feature type="region of interest" description="Disordered" evidence="1">
    <location>
        <begin position="179"/>
        <end position="261"/>
    </location>
</feature>
<accession>A0A8H2ZUE7</accession>
<dbReference type="AlphaFoldDB" id="A0A8H2ZUE7"/>
<feature type="compositionally biased region" description="Polar residues" evidence="1">
    <location>
        <begin position="93"/>
        <end position="108"/>
    </location>
</feature>
<organism evidence="2 3">
    <name type="scientific">Sclerotinia trifoliorum</name>
    <dbReference type="NCBI Taxonomy" id="28548"/>
    <lineage>
        <taxon>Eukaryota</taxon>
        <taxon>Fungi</taxon>
        <taxon>Dikarya</taxon>
        <taxon>Ascomycota</taxon>
        <taxon>Pezizomycotina</taxon>
        <taxon>Leotiomycetes</taxon>
        <taxon>Helotiales</taxon>
        <taxon>Sclerotiniaceae</taxon>
        <taxon>Sclerotinia</taxon>
    </lineage>
</organism>
<dbReference type="Proteomes" id="UP000624404">
    <property type="component" value="Unassembled WGS sequence"/>
</dbReference>
<evidence type="ECO:0000256" key="1">
    <source>
        <dbReference type="SAM" id="MobiDB-lite"/>
    </source>
</evidence>
<feature type="region of interest" description="Disordered" evidence="1">
    <location>
        <begin position="1"/>
        <end position="140"/>
    </location>
</feature>
<comment type="caution">
    <text evidence="2">The sequence shown here is derived from an EMBL/GenBank/DDBJ whole genome shotgun (WGS) entry which is preliminary data.</text>
</comment>
<protein>
    <submittedName>
        <fullName evidence="2">C754437a-a7c5-4e41-aac9-8e2718e5ad86-CDS</fullName>
    </submittedName>
</protein>
<reference evidence="2" key="1">
    <citation type="submission" date="2020-10" db="EMBL/GenBank/DDBJ databases">
        <authorList>
            <person name="Kusch S."/>
        </authorList>
    </citation>
    <scope>NUCLEOTIDE SEQUENCE</scope>
    <source>
        <strain evidence="2">SwB9</strain>
    </source>
</reference>
<evidence type="ECO:0000313" key="3">
    <source>
        <dbReference type="Proteomes" id="UP000624404"/>
    </source>
</evidence>